<dbReference type="Pfam" id="PF10620">
    <property type="entry name" value="MdcG"/>
    <property type="match status" value="1"/>
</dbReference>
<evidence type="ECO:0000259" key="3">
    <source>
        <dbReference type="Pfam" id="PF10620"/>
    </source>
</evidence>
<dbReference type="RefSeq" id="WP_087014034.1">
    <property type="nucleotide sequence ID" value="NZ_FUUY01000010.1"/>
</dbReference>
<reference evidence="5 6" key="1">
    <citation type="submission" date="2017-02" db="EMBL/GenBank/DDBJ databases">
        <authorList>
            <person name="Peterson S.W."/>
        </authorList>
    </citation>
    <scope>NUCLEOTIDE SEQUENCE [LARGE SCALE GENOMIC DNA]</scope>
    <source>
        <strain evidence="5">C6</strain>
    </source>
</reference>
<organism evidence="5 6">
    <name type="scientific">Acinetobacter johnsonii</name>
    <dbReference type="NCBI Taxonomy" id="40214"/>
    <lineage>
        <taxon>Bacteria</taxon>
        <taxon>Pseudomonadati</taxon>
        <taxon>Pseudomonadota</taxon>
        <taxon>Gammaproteobacteria</taxon>
        <taxon>Moraxellales</taxon>
        <taxon>Moraxellaceae</taxon>
        <taxon>Acinetobacter</taxon>
    </lineage>
</organism>
<keyword evidence="2" id="KW-0548">Nucleotidyltransferase</keyword>
<feature type="domain" description="Phosphoribosyl-dephospho-CoA transferase MdcG N-terminal" evidence="4">
    <location>
        <begin position="3"/>
        <end position="83"/>
    </location>
</feature>
<evidence type="ECO:0000256" key="2">
    <source>
        <dbReference type="ARBA" id="ARBA00022695"/>
    </source>
</evidence>
<dbReference type="Pfam" id="PF20866">
    <property type="entry name" value="MdcG_N"/>
    <property type="match status" value="1"/>
</dbReference>
<feature type="domain" description="Phosphoribosyl-dephospho-CoA transferase MdcG C-terminal" evidence="3">
    <location>
        <begin position="94"/>
        <end position="209"/>
    </location>
</feature>
<evidence type="ECO:0000313" key="6">
    <source>
        <dbReference type="Proteomes" id="UP000196240"/>
    </source>
</evidence>
<dbReference type="GO" id="GO:0016779">
    <property type="term" value="F:nucleotidyltransferase activity"/>
    <property type="evidence" value="ECO:0007669"/>
    <property type="project" value="UniProtKB-KW"/>
</dbReference>
<evidence type="ECO:0000256" key="1">
    <source>
        <dbReference type="ARBA" id="ARBA00022679"/>
    </source>
</evidence>
<dbReference type="EMBL" id="FUUY01000010">
    <property type="protein sequence ID" value="SJX23109.1"/>
    <property type="molecule type" value="Genomic_DNA"/>
</dbReference>
<protein>
    <submittedName>
        <fullName evidence="5">Phosphoribosyl-dephospho-CoA transferase</fullName>
    </submittedName>
</protein>
<sequence>MDRHDLAYLRDSATLHFLDVSLPETVKQKVYQLLNQYIPMTVCRQEDMDAGQVKLAINCLLEGYKYRVACLVEKHEIKQITRPLSLQALLEADSQLRQPKVLSDFADNLEQLGCKVYVYGSYAYQFLTQETYVRPTSDLDVLFYPQHQHDVPEILQFIQQVQTQSSIRLDGEIQIHPDWHVSFNELIAVFPEMKQQVIVKGISRVEMLRLEQLFEGKLEYANATTA</sequence>
<evidence type="ECO:0000313" key="5">
    <source>
        <dbReference type="EMBL" id="SJX23109.1"/>
    </source>
</evidence>
<dbReference type="Proteomes" id="UP000196240">
    <property type="component" value="Unassembled WGS sequence"/>
</dbReference>
<accession>A0A1R7QFQ5</accession>
<dbReference type="InterPro" id="IPR043519">
    <property type="entry name" value="NT_sf"/>
</dbReference>
<keyword evidence="1 5" id="KW-0808">Transferase</keyword>
<dbReference type="InterPro" id="IPR017557">
    <property type="entry name" value="Holo-ACP_synthase"/>
</dbReference>
<dbReference type="SUPFAM" id="SSF81301">
    <property type="entry name" value="Nucleotidyltransferase"/>
    <property type="match status" value="1"/>
</dbReference>
<dbReference type="InterPro" id="IPR049180">
    <property type="entry name" value="MdcG_C"/>
</dbReference>
<dbReference type="NCBIfam" id="TIGR03135">
    <property type="entry name" value="malonate_mdcG"/>
    <property type="match status" value="1"/>
</dbReference>
<evidence type="ECO:0000259" key="4">
    <source>
        <dbReference type="Pfam" id="PF20866"/>
    </source>
</evidence>
<proteinExistence type="predicted"/>
<gene>
    <name evidence="5" type="ORF">ACNJC6_02765</name>
</gene>
<dbReference type="AlphaFoldDB" id="A0A1R7QFQ5"/>
<dbReference type="InterPro" id="IPR048903">
    <property type="entry name" value="MdcG_N"/>
</dbReference>
<name>A0A1R7QFQ5_ACIJO</name>